<dbReference type="InterPro" id="IPR058533">
    <property type="entry name" value="Cation_efflux_TM"/>
</dbReference>
<dbReference type="InterPro" id="IPR050291">
    <property type="entry name" value="CDF_Transporter"/>
</dbReference>
<dbReference type="EMBL" id="JBHPBY010000093">
    <property type="protein sequence ID" value="MFC1850346.1"/>
    <property type="molecule type" value="Genomic_DNA"/>
</dbReference>
<evidence type="ECO:0000256" key="2">
    <source>
        <dbReference type="ARBA" id="ARBA00008114"/>
    </source>
</evidence>
<dbReference type="Pfam" id="PF16916">
    <property type="entry name" value="ZT_dimer"/>
    <property type="match status" value="1"/>
</dbReference>
<feature type="transmembrane region" description="Helical" evidence="7">
    <location>
        <begin position="14"/>
        <end position="35"/>
    </location>
</feature>
<dbReference type="Gene3D" id="3.30.70.1350">
    <property type="entry name" value="Cation efflux protein, cytoplasmic domain"/>
    <property type="match status" value="1"/>
</dbReference>
<dbReference type="InterPro" id="IPR002524">
    <property type="entry name" value="Cation_efflux"/>
</dbReference>
<comment type="caution">
    <text evidence="10">The sequence shown here is derived from an EMBL/GenBank/DDBJ whole genome shotgun (WGS) entry which is preliminary data.</text>
</comment>
<evidence type="ECO:0000256" key="5">
    <source>
        <dbReference type="ARBA" id="ARBA00022989"/>
    </source>
</evidence>
<proteinExistence type="inferred from homology"/>
<keyword evidence="3" id="KW-0813">Transport</keyword>
<dbReference type="Gene3D" id="1.20.1510.10">
    <property type="entry name" value="Cation efflux protein transmembrane domain"/>
    <property type="match status" value="1"/>
</dbReference>
<evidence type="ECO:0000256" key="1">
    <source>
        <dbReference type="ARBA" id="ARBA00004141"/>
    </source>
</evidence>
<feature type="transmembrane region" description="Helical" evidence="7">
    <location>
        <begin position="185"/>
        <end position="202"/>
    </location>
</feature>
<feature type="transmembrane region" description="Helical" evidence="7">
    <location>
        <begin position="117"/>
        <end position="139"/>
    </location>
</feature>
<feature type="transmembrane region" description="Helical" evidence="7">
    <location>
        <begin position="83"/>
        <end position="105"/>
    </location>
</feature>
<feature type="domain" description="Cation efflux protein transmembrane" evidence="8">
    <location>
        <begin position="17"/>
        <end position="209"/>
    </location>
</feature>
<evidence type="ECO:0000256" key="3">
    <source>
        <dbReference type="ARBA" id="ARBA00022448"/>
    </source>
</evidence>
<keyword evidence="5 7" id="KW-1133">Transmembrane helix</keyword>
<comment type="similarity">
    <text evidence="2">Belongs to the cation diffusion facilitator (CDF) transporter (TC 2.A.4) family.</text>
</comment>
<dbReference type="InterPro" id="IPR027470">
    <property type="entry name" value="Cation_efflux_CTD"/>
</dbReference>
<evidence type="ECO:0000259" key="9">
    <source>
        <dbReference type="Pfam" id="PF16916"/>
    </source>
</evidence>
<name>A0ABV6YVX4_UNCC1</name>
<sequence>MVSSAEDVSRIRRVTYIGMAINVMLSALKFVFGILGSSQAVIADAVHSLSDMSTDFAIIFGVKLWSAPADEDHPYGHKRIESIVTAAIGIFLVSVALGIGYNALITIRDHPTGRTTWIAFYGAFISIIAKEALYRYTILVGQQVRSSAVIANAWHHRTDALSSIPVAIAVAMATLNPVWDFLDHVGALFVSLFILKVAWGITKPALAELEDRGASKKERDLIEAQALTIAGVKSVHAIRTRLHGPGLFVDLHILVDGAMSVRAGHEISGRVKHKLIAEGPHIMDVIVHIEPFEEGP</sequence>
<dbReference type="SUPFAM" id="SSF160240">
    <property type="entry name" value="Cation efflux protein cytoplasmic domain-like"/>
    <property type="match status" value="1"/>
</dbReference>
<keyword evidence="4 7" id="KW-0812">Transmembrane</keyword>
<keyword evidence="6 7" id="KW-0472">Membrane</keyword>
<evidence type="ECO:0000313" key="11">
    <source>
        <dbReference type="Proteomes" id="UP001594351"/>
    </source>
</evidence>
<keyword evidence="11" id="KW-1185">Reference proteome</keyword>
<evidence type="ECO:0000259" key="8">
    <source>
        <dbReference type="Pfam" id="PF01545"/>
    </source>
</evidence>
<dbReference type="InterPro" id="IPR036837">
    <property type="entry name" value="Cation_efflux_CTD_sf"/>
</dbReference>
<evidence type="ECO:0000256" key="4">
    <source>
        <dbReference type="ARBA" id="ARBA00022692"/>
    </source>
</evidence>
<evidence type="ECO:0000256" key="6">
    <source>
        <dbReference type="ARBA" id="ARBA00023136"/>
    </source>
</evidence>
<feature type="domain" description="Cation efflux protein cytoplasmic" evidence="9">
    <location>
        <begin position="216"/>
        <end position="292"/>
    </location>
</feature>
<dbReference type="InterPro" id="IPR027469">
    <property type="entry name" value="Cation_efflux_TMD_sf"/>
</dbReference>
<comment type="subcellular location">
    <subcellularLocation>
        <location evidence="1">Membrane</location>
        <topology evidence="1">Multi-pass membrane protein</topology>
    </subcellularLocation>
</comment>
<dbReference type="NCBIfam" id="TIGR01297">
    <property type="entry name" value="CDF"/>
    <property type="match status" value="1"/>
</dbReference>
<evidence type="ECO:0000313" key="10">
    <source>
        <dbReference type="EMBL" id="MFC1850346.1"/>
    </source>
</evidence>
<protein>
    <submittedName>
        <fullName evidence="10">Cation diffusion facilitator family transporter</fullName>
    </submittedName>
</protein>
<organism evidence="10 11">
    <name type="scientific">candidate division CSSED10-310 bacterium</name>
    <dbReference type="NCBI Taxonomy" id="2855610"/>
    <lineage>
        <taxon>Bacteria</taxon>
        <taxon>Bacteria division CSSED10-310</taxon>
    </lineage>
</organism>
<dbReference type="Pfam" id="PF01545">
    <property type="entry name" value="Cation_efflux"/>
    <property type="match status" value="1"/>
</dbReference>
<dbReference type="SUPFAM" id="SSF161111">
    <property type="entry name" value="Cation efflux protein transmembrane domain-like"/>
    <property type="match status" value="1"/>
</dbReference>
<dbReference type="PANTHER" id="PTHR43840">
    <property type="entry name" value="MITOCHONDRIAL METAL TRANSPORTER 1-RELATED"/>
    <property type="match status" value="1"/>
</dbReference>
<evidence type="ECO:0000256" key="7">
    <source>
        <dbReference type="SAM" id="Phobius"/>
    </source>
</evidence>
<reference evidence="10 11" key="1">
    <citation type="submission" date="2024-09" db="EMBL/GenBank/DDBJ databases">
        <title>Laminarin stimulates single cell rates of sulfate reduction while oxygen inhibits transcriptomic activity in coastal marine sediment.</title>
        <authorList>
            <person name="Lindsay M."/>
            <person name="Orcutt B."/>
            <person name="Emerson D."/>
            <person name="Stepanauskas R."/>
            <person name="D'Angelo T."/>
        </authorList>
    </citation>
    <scope>NUCLEOTIDE SEQUENCE [LARGE SCALE GENOMIC DNA]</scope>
    <source>
        <strain evidence="10">SAG AM-311-K15</strain>
    </source>
</reference>
<dbReference type="Proteomes" id="UP001594351">
    <property type="component" value="Unassembled WGS sequence"/>
</dbReference>
<dbReference type="PANTHER" id="PTHR43840:SF15">
    <property type="entry name" value="MITOCHONDRIAL METAL TRANSPORTER 1-RELATED"/>
    <property type="match status" value="1"/>
</dbReference>
<gene>
    <name evidence="10" type="ORF">ACFL27_09165</name>
</gene>
<accession>A0ABV6YVX4</accession>